<comment type="caution">
    <text evidence="1">The sequence shown here is derived from an EMBL/GenBank/DDBJ whole genome shotgun (WGS) entry which is preliminary data.</text>
</comment>
<evidence type="ECO:0000313" key="2">
    <source>
        <dbReference type="Proteomes" id="UP001238467"/>
    </source>
</evidence>
<sequence>MGADQHYIISDLAWSGKWAWTELGPAIFDLLRRREPTNGETLSKLLHIVLASGVPDEDVLALAKARATDPDTKHAVQWYAVWTGIEPAKAIPAFSTYLDGLSQNREFVDVAMSYATHLFGDRRSDFSLGRTAFKEPQFLEQLYRLLHKHIHRSEDIDRANGEAYSPTLRDRAQNSRDAIFNLLNSTSGKEAYIAMKNIAAGESDPDTGRWIAHRALQRATQDADMDAWTPEQVREFHDEQERTPRNHRELFDLAVNHLLDVKDDMENGDTSVAGVLLDIDQEEVMRNYFAHELERMSAGRYQIPQEEELADEKRTDLRFHGVGIASPVPAELKIADKWTGPKLFERFENQLSGDYLRDRRSSRGIYLLVNRGKKRQRWQLPDGTMVDFEGVVRALHDCWLELSPNYPGVDELRVIGIDLSKRTQ</sequence>
<name>A0ABU0DDB6_9HYPH</name>
<evidence type="ECO:0000313" key="1">
    <source>
        <dbReference type="EMBL" id="MDQ0346389.1"/>
    </source>
</evidence>
<reference evidence="1 2" key="1">
    <citation type="submission" date="2023-07" db="EMBL/GenBank/DDBJ databases">
        <title>Genomic Encyclopedia of Type Strains, Phase IV (KMG-IV): sequencing the most valuable type-strain genomes for metagenomic binning, comparative biology and taxonomic classification.</title>
        <authorList>
            <person name="Goeker M."/>
        </authorList>
    </citation>
    <scope>NUCLEOTIDE SEQUENCE [LARGE SCALE GENOMIC DNA]</scope>
    <source>
        <strain evidence="1 2">DSM 1277</strain>
    </source>
</reference>
<proteinExistence type="predicted"/>
<keyword evidence="2" id="KW-1185">Reference proteome</keyword>
<protein>
    <submittedName>
        <fullName evidence="1">Uncharacterized protein</fullName>
    </submittedName>
</protein>
<accession>A0ABU0DDB6</accession>
<gene>
    <name evidence="1" type="ORF">J2S76_000790</name>
</gene>
<organism evidence="1 2">
    <name type="scientific">Ancylobacter vacuolatus</name>
    <dbReference type="NCBI Taxonomy" id="223389"/>
    <lineage>
        <taxon>Bacteria</taxon>
        <taxon>Pseudomonadati</taxon>
        <taxon>Pseudomonadota</taxon>
        <taxon>Alphaproteobacteria</taxon>
        <taxon>Hyphomicrobiales</taxon>
        <taxon>Xanthobacteraceae</taxon>
        <taxon>Ancylobacter</taxon>
    </lineage>
</organism>
<dbReference type="RefSeq" id="WP_307057682.1">
    <property type="nucleotide sequence ID" value="NZ_JAUSUH010000001.1"/>
</dbReference>
<dbReference type="Proteomes" id="UP001238467">
    <property type="component" value="Unassembled WGS sequence"/>
</dbReference>
<dbReference type="EMBL" id="JAUSUH010000001">
    <property type="protein sequence ID" value="MDQ0346389.1"/>
    <property type="molecule type" value="Genomic_DNA"/>
</dbReference>